<evidence type="ECO:0000313" key="1">
    <source>
        <dbReference type="EMBL" id="CCC47704.1"/>
    </source>
</evidence>
<proteinExistence type="predicted"/>
<dbReference type="GO" id="GO:0000724">
    <property type="term" value="P:double-strand break repair via homologous recombination"/>
    <property type="evidence" value="ECO:0007669"/>
    <property type="project" value="TreeGrafter"/>
</dbReference>
<accession>G0TUR8</accession>
<sequence>MTVDMSLFLPVGTAPQLNGNGCIVHGARQSGKTSFAFQAVMTTVRNGGRVVVFCREQALYAKMPQPFTSWQELSDLALSRIEFAYVSSIAGVVQEVGSWLSANSVPTLLLVDDDGFADAGDVRRVALLLSMMENIVEWLGCFGQTFHYVLVTNSLPEWNLPEELPLAPFPLVWFLFTSSGSIHVRTKGVTENQFGPLLVSWDGRLILLKPQDDRVLNA</sequence>
<organism evidence="1">
    <name type="scientific">Trypanosoma vivax (strain Y486)</name>
    <dbReference type="NCBI Taxonomy" id="1055687"/>
    <lineage>
        <taxon>Eukaryota</taxon>
        <taxon>Discoba</taxon>
        <taxon>Euglenozoa</taxon>
        <taxon>Kinetoplastea</taxon>
        <taxon>Metakinetoplastina</taxon>
        <taxon>Trypanosomatida</taxon>
        <taxon>Trypanosomatidae</taxon>
        <taxon>Trypanosoma</taxon>
        <taxon>Duttonella</taxon>
    </lineage>
</organism>
<dbReference type="AlphaFoldDB" id="G0TUR8"/>
<dbReference type="Gene3D" id="3.40.50.300">
    <property type="entry name" value="P-loop containing nucleotide triphosphate hydrolases"/>
    <property type="match status" value="1"/>
</dbReference>
<name>G0TUR8_TRYVY</name>
<dbReference type="SUPFAM" id="SSF52540">
    <property type="entry name" value="P-loop containing nucleoside triphosphate hydrolases"/>
    <property type="match status" value="1"/>
</dbReference>
<dbReference type="EMBL" id="HE573020">
    <property type="protein sequence ID" value="CCC47704.1"/>
    <property type="molecule type" value="Genomic_DNA"/>
</dbReference>
<dbReference type="InterPro" id="IPR027417">
    <property type="entry name" value="P-loop_NTPase"/>
</dbReference>
<dbReference type="VEuPathDB" id="TriTrypDB:TvY486_0403710"/>
<dbReference type="GO" id="GO:0097196">
    <property type="term" value="C:Shu complex"/>
    <property type="evidence" value="ECO:0007669"/>
    <property type="project" value="TreeGrafter"/>
</dbReference>
<protein>
    <submittedName>
        <fullName evidence="1">Uncharacterized protein</fullName>
    </submittedName>
</protein>
<gene>
    <name evidence="1" type="ORF">TVY486_0403710</name>
</gene>
<reference evidence="1" key="1">
    <citation type="journal article" date="2012" name="Proc. Natl. Acad. Sci. U.S.A.">
        <title>Antigenic diversity is generated by distinct evolutionary mechanisms in African trypanosome species.</title>
        <authorList>
            <person name="Jackson A.P."/>
            <person name="Berry A."/>
            <person name="Aslett M."/>
            <person name="Allison H.C."/>
            <person name="Burton P."/>
            <person name="Vavrova-Anderson J."/>
            <person name="Brown R."/>
            <person name="Browne H."/>
            <person name="Corton N."/>
            <person name="Hauser H."/>
            <person name="Gamble J."/>
            <person name="Gilderthorp R."/>
            <person name="Marcello L."/>
            <person name="McQuillan J."/>
            <person name="Otto T.D."/>
            <person name="Quail M.A."/>
            <person name="Sanders M.J."/>
            <person name="van Tonder A."/>
            <person name="Ginger M.L."/>
            <person name="Field M.C."/>
            <person name="Barry J.D."/>
            <person name="Hertz-Fowler C."/>
            <person name="Berriman M."/>
        </authorList>
    </citation>
    <scope>NUCLEOTIDE SEQUENCE</scope>
    <source>
        <strain evidence="1">Y486</strain>
    </source>
</reference>
<dbReference type="PANTHER" id="PTHR28653:SF1">
    <property type="entry name" value="ATPASE SWSAP1"/>
    <property type="match status" value="1"/>
</dbReference>
<dbReference type="GO" id="GO:0003697">
    <property type="term" value="F:single-stranded DNA binding"/>
    <property type="evidence" value="ECO:0007669"/>
    <property type="project" value="TreeGrafter"/>
</dbReference>
<dbReference type="PANTHER" id="PTHR28653">
    <property type="match status" value="1"/>
</dbReference>
<dbReference type="OMA" id="AINTVQR"/>